<reference evidence="1" key="2">
    <citation type="submission" date="2022-01" db="EMBL/GenBank/DDBJ databases">
        <authorList>
            <person name="Yamashiro T."/>
            <person name="Shiraishi A."/>
            <person name="Satake H."/>
            <person name="Nakayama K."/>
        </authorList>
    </citation>
    <scope>NUCLEOTIDE SEQUENCE</scope>
</reference>
<reference evidence="1" key="1">
    <citation type="journal article" date="2022" name="Int. J. Mol. Sci.">
        <title>Draft Genome of Tanacetum Coccineum: Genomic Comparison of Closely Related Tanacetum-Family Plants.</title>
        <authorList>
            <person name="Yamashiro T."/>
            <person name="Shiraishi A."/>
            <person name="Nakayama K."/>
            <person name="Satake H."/>
        </authorList>
    </citation>
    <scope>NUCLEOTIDE SEQUENCE</scope>
</reference>
<evidence type="ECO:0000313" key="2">
    <source>
        <dbReference type="Proteomes" id="UP001151760"/>
    </source>
</evidence>
<organism evidence="1 2">
    <name type="scientific">Tanacetum coccineum</name>
    <dbReference type="NCBI Taxonomy" id="301880"/>
    <lineage>
        <taxon>Eukaryota</taxon>
        <taxon>Viridiplantae</taxon>
        <taxon>Streptophyta</taxon>
        <taxon>Embryophyta</taxon>
        <taxon>Tracheophyta</taxon>
        <taxon>Spermatophyta</taxon>
        <taxon>Magnoliopsida</taxon>
        <taxon>eudicotyledons</taxon>
        <taxon>Gunneridae</taxon>
        <taxon>Pentapetalae</taxon>
        <taxon>asterids</taxon>
        <taxon>campanulids</taxon>
        <taxon>Asterales</taxon>
        <taxon>Asteraceae</taxon>
        <taxon>Asteroideae</taxon>
        <taxon>Anthemideae</taxon>
        <taxon>Anthemidinae</taxon>
        <taxon>Tanacetum</taxon>
    </lineage>
</organism>
<protein>
    <submittedName>
        <fullName evidence="1">Uncharacterized protein</fullName>
    </submittedName>
</protein>
<dbReference type="EMBL" id="BQNB010010198">
    <property type="protein sequence ID" value="GJS74011.1"/>
    <property type="molecule type" value="Genomic_DNA"/>
</dbReference>
<sequence>MNETTIRPPAAITLAKVAADLARSNCGELDGVEVESIGCFEESNSPQSLGPWCEVASDNMSAFSMVDAKGCENSVNGINLGEAALAQSKGGADHLF</sequence>
<comment type="caution">
    <text evidence="1">The sequence shown here is derived from an EMBL/GenBank/DDBJ whole genome shotgun (WGS) entry which is preliminary data.</text>
</comment>
<gene>
    <name evidence="1" type="ORF">Tco_0706852</name>
</gene>
<name>A0ABQ4YA48_9ASTR</name>
<proteinExistence type="predicted"/>
<accession>A0ABQ4YA48</accession>
<keyword evidence="2" id="KW-1185">Reference proteome</keyword>
<dbReference type="Proteomes" id="UP001151760">
    <property type="component" value="Unassembled WGS sequence"/>
</dbReference>
<evidence type="ECO:0000313" key="1">
    <source>
        <dbReference type="EMBL" id="GJS74011.1"/>
    </source>
</evidence>